<dbReference type="InterPro" id="IPR013783">
    <property type="entry name" value="Ig-like_fold"/>
</dbReference>
<dbReference type="Gene3D" id="2.60.40.10">
    <property type="entry name" value="Immunoglobulins"/>
    <property type="match status" value="1"/>
</dbReference>
<reference evidence="2 3" key="1">
    <citation type="submission" date="2024-09" db="EMBL/GenBank/DDBJ databases">
        <title>A chromosome-level genome assembly of Gray's grenadier anchovy, Coilia grayii.</title>
        <authorList>
            <person name="Fu Z."/>
        </authorList>
    </citation>
    <scope>NUCLEOTIDE SEQUENCE [LARGE SCALE GENOMIC DNA]</scope>
    <source>
        <strain evidence="2">G4</strain>
        <tissue evidence="2">Muscle</tissue>
    </source>
</reference>
<evidence type="ECO:0000313" key="3">
    <source>
        <dbReference type="Proteomes" id="UP001591681"/>
    </source>
</evidence>
<dbReference type="EMBL" id="JBHFQA010000013">
    <property type="protein sequence ID" value="KAL2088506.1"/>
    <property type="molecule type" value="Genomic_DNA"/>
</dbReference>
<dbReference type="Proteomes" id="UP001591681">
    <property type="component" value="Unassembled WGS sequence"/>
</dbReference>
<evidence type="ECO:0008006" key="4">
    <source>
        <dbReference type="Google" id="ProtNLM"/>
    </source>
</evidence>
<sequence>MTIGRSEIFKPGSAMELWMVSSLLVLVILQGTAARAPNDVSSVLAQNETILATCTADSSQTPVELAWSLGPLENTARTITILPKNPDVTATITSYLVGALPTDGQQRVVQCVIKRPDLEGEKVISYTLDSTNAAPGRRVKVCSLVLATQSPVFQWTKEEALQGEAMALALKVDEPPIKINCTYGSLEMGEKVALTLMAVVGGLGILAM</sequence>
<gene>
    <name evidence="2" type="ORF">ACEWY4_015405</name>
</gene>
<keyword evidence="1" id="KW-0732">Signal</keyword>
<keyword evidence="3" id="KW-1185">Reference proteome</keyword>
<feature type="chain" id="PRO_5044844485" description="Ig-like domain-containing protein" evidence="1">
    <location>
        <begin position="35"/>
        <end position="208"/>
    </location>
</feature>
<name>A0ABD1JPR0_9TELE</name>
<protein>
    <recommendedName>
        <fullName evidence="4">Ig-like domain-containing protein</fullName>
    </recommendedName>
</protein>
<feature type="signal peptide" evidence="1">
    <location>
        <begin position="1"/>
        <end position="34"/>
    </location>
</feature>
<accession>A0ABD1JPR0</accession>
<dbReference type="AlphaFoldDB" id="A0ABD1JPR0"/>
<evidence type="ECO:0000256" key="1">
    <source>
        <dbReference type="SAM" id="SignalP"/>
    </source>
</evidence>
<evidence type="ECO:0000313" key="2">
    <source>
        <dbReference type="EMBL" id="KAL2088506.1"/>
    </source>
</evidence>
<proteinExistence type="predicted"/>
<comment type="caution">
    <text evidence="2">The sequence shown here is derived from an EMBL/GenBank/DDBJ whole genome shotgun (WGS) entry which is preliminary data.</text>
</comment>
<organism evidence="2 3">
    <name type="scientific">Coilia grayii</name>
    <name type="common">Gray's grenadier anchovy</name>
    <dbReference type="NCBI Taxonomy" id="363190"/>
    <lineage>
        <taxon>Eukaryota</taxon>
        <taxon>Metazoa</taxon>
        <taxon>Chordata</taxon>
        <taxon>Craniata</taxon>
        <taxon>Vertebrata</taxon>
        <taxon>Euteleostomi</taxon>
        <taxon>Actinopterygii</taxon>
        <taxon>Neopterygii</taxon>
        <taxon>Teleostei</taxon>
        <taxon>Clupei</taxon>
        <taxon>Clupeiformes</taxon>
        <taxon>Clupeoidei</taxon>
        <taxon>Engraulidae</taxon>
        <taxon>Coilinae</taxon>
        <taxon>Coilia</taxon>
    </lineage>
</organism>